<protein>
    <submittedName>
        <fullName evidence="2">Uncharacterized protein</fullName>
    </submittedName>
</protein>
<feature type="region of interest" description="Disordered" evidence="1">
    <location>
        <begin position="1"/>
        <end position="31"/>
    </location>
</feature>
<evidence type="ECO:0000313" key="2">
    <source>
        <dbReference type="EMBL" id="KAH9420357.1"/>
    </source>
</evidence>
<keyword evidence="3" id="KW-1185">Reference proteome</keyword>
<name>A0ABQ8JD61_DERPT</name>
<comment type="caution">
    <text evidence="2">The sequence shown here is derived from an EMBL/GenBank/DDBJ whole genome shotgun (WGS) entry which is preliminary data.</text>
</comment>
<reference evidence="2 3" key="1">
    <citation type="journal article" date="2018" name="J. Allergy Clin. Immunol.">
        <title>High-quality assembly of Dermatophagoides pteronyssinus genome and transcriptome reveals a wide range of novel allergens.</title>
        <authorList>
            <person name="Liu X.Y."/>
            <person name="Yang K.Y."/>
            <person name="Wang M.Q."/>
            <person name="Kwok J.S."/>
            <person name="Zeng X."/>
            <person name="Yang Z."/>
            <person name="Xiao X.J."/>
            <person name="Lau C.P."/>
            <person name="Li Y."/>
            <person name="Huang Z.M."/>
            <person name="Ba J.G."/>
            <person name="Yim A.K."/>
            <person name="Ouyang C.Y."/>
            <person name="Ngai S.M."/>
            <person name="Chan T.F."/>
            <person name="Leung E.L."/>
            <person name="Liu L."/>
            <person name="Liu Z.G."/>
            <person name="Tsui S.K."/>
        </authorList>
    </citation>
    <scope>NUCLEOTIDE SEQUENCE [LARGE SCALE GENOMIC DNA]</scope>
    <source>
        <strain evidence="2">Derp</strain>
    </source>
</reference>
<evidence type="ECO:0000313" key="3">
    <source>
        <dbReference type="Proteomes" id="UP000887458"/>
    </source>
</evidence>
<dbReference type="EMBL" id="NJHN03000050">
    <property type="protein sequence ID" value="KAH9420357.1"/>
    <property type="molecule type" value="Genomic_DNA"/>
</dbReference>
<accession>A0ABQ8JD61</accession>
<reference evidence="2 3" key="2">
    <citation type="journal article" date="2022" name="Mol. Biol. Evol.">
        <title>Comparative Genomics Reveals Insights into the Divergent Evolution of Astigmatic Mites and Household Pest Adaptations.</title>
        <authorList>
            <person name="Xiong Q."/>
            <person name="Wan A.T."/>
            <person name="Liu X."/>
            <person name="Fung C.S."/>
            <person name="Xiao X."/>
            <person name="Malainual N."/>
            <person name="Hou J."/>
            <person name="Wang L."/>
            <person name="Wang M."/>
            <person name="Yang K.Y."/>
            <person name="Cui Y."/>
            <person name="Leung E.L."/>
            <person name="Nong W."/>
            <person name="Shin S.K."/>
            <person name="Au S.W."/>
            <person name="Jeong K.Y."/>
            <person name="Chew F.T."/>
            <person name="Hui J.H."/>
            <person name="Leung T.F."/>
            <person name="Tungtrongchitr A."/>
            <person name="Zhong N."/>
            <person name="Liu Z."/>
            <person name="Tsui S.K."/>
        </authorList>
    </citation>
    <scope>NUCLEOTIDE SEQUENCE [LARGE SCALE GENOMIC DNA]</scope>
    <source>
        <strain evidence="2">Derp</strain>
    </source>
</reference>
<feature type="compositionally biased region" description="Basic and acidic residues" evidence="1">
    <location>
        <begin position="14"/>
        <end position="27"/>
    </location>
</feature>
<feature type="compositionally biased region" description="Low complexity" evidence="1">
    <location>
        <begin position="1"/>
        <end position="13"/>
    </location>
</feature>
<organism evidence="2 3">
    <name type="scientific">Dermatophagoides pteronyssinus</name>
    <name type="common">European house dust mite</name>
    <dbReference type="NCBI Taxonomy" id="6956"/>
    <lineage>
        <taxon>Eukaryota</taxon>
        <taxon>Metazoa</taxon>
        <taxon>Ecdysozoa</taxon>
        <taxon>Arthropoda</taxon>
        <taxon>Chelicerata</taxon>
        <taxon>Arachnida</taxon>
        <taxon>Acari</taxon>
        <taxon>Acariformes</taxon>
        <taxon>Sarcoptiformes</taxon>
        <taxon>Astigmata</taxon>
        <taxon>Psoroptidia</taxon>
        <taxon>Analgoidea</taxon>
        <taxon>Pyroglyphidae</taxon>
        <taxon>Dermatophagoidinae</taxon>
        <taxon>Dermatophagoides</taxon>
    </lineage>
</organism>
<gene>
    <name evidence="2" type="ORF">DERP_013805</name>
</gene>
<sequence>MNNFDSFNNNNNNKVDHGSHTINKNEKPGINMSKLFERKQEKNDPVIQSDMQNLTMIHVNNDLIIIRLKYSFIK</sequence>
<dbReference type="Proteomes" id="UP000887458">
    <property type="component" value="Unassembled WGS sequence"/>
</dbReference>
<proteinExistence type="predicted"/>
<evidence type="ECO:0000256" key="1">
    <source>
        <dbReference type="SAM" id="MobiDB-lite"/>
    </source>
</evidence>